<evidence type="ECO:0000313" key="2">
    <source>
        <dbReference type="EMBL" id="SVC89013.1"/>
    </source>
</evidence>
<dbReference type="EMBL" id="UINC01116933">
    <property type="protein sequence ID" value="SVC89013.1"/>
    <property type="molecule type" value="Genomic_DNA"/>
</dbReference>
<keyword evidence="1" id="KW-0472">Membrane</keyword>
<proteinExistence type="predicted"/>
<name>A0A382QU38_9ZZZZ</name>
<keyword evidence="1" id="KW-0812">Transmembrane</keyword>
<accession>A0A382QU38</accession>
<keyword evidence="1" id="KW-1133">Transmembrane helix</keyword>
<dbReference type="AlphaFoldDB" id="A0A382QU38"/>
<protein>
    <submittedName>
        <fullName evidence="2">Uncharacterized protein</fullName>
    </submittedName>
</protein>
<evidence type="ECO:0000256" key="1">
    <source>
        <dbReference type="SAM" id="Phobius"/>
    </source>
</evidence>
<feature type="transmembrane region" description="Helical" evidence="1">
    <location>
        <begin position="21"/>
        <end position="41"/>
    </location>
</feature>
<reference evidence="2" key="1">
    <citation type="submission" date="2018-05" db="EMBL/GenBank/DDBJ databases">
        <authorList>
            <person name="Lanie J.A."/>
            <person name="Ng W.-L."/>
            <person name="Kazmierczak K.M."/>
            <person name="Andrzejewski T.M."/>
            <person name="Davidsen T.M."/>
            <person name="Wayne K.J."/>
            <person name="Tettelin H."/>
            <person name="Glass J.I."/>
            <person name="Rusch D."/>
            <person name="Podicherti R."/>
            <person name="Tsui H.-C.T."/>
            <person name="Winkler M.E."/>
        </authorList>
    </citation>
    <scope>NUCLEOTIDE SEQUENCE</scope>
</reference>
<organism evidence="2">
    <name type="scientific">marine metagenome</name>
    <dbReference type="NCBI Taxonomy" id="408172"/>
    <lineage>
        <taxon>unclassified sequences</taxon>
        <taxon>metagenomes</taxon>
        <taxon>ecological metagenomes</taxon>
    </lineage>
</organism>
<sequence>MNNFFKWHEEFTWKFAKKFGFTKYQVTLLAWLEGFLVGYLLCKFVF</sequence>
<gene>
    <name evidence="2" type="ORF">METZ01_LOCUS341867</name>
</gene>